<dbReference type="SUPFAM" id="SSF55174">
    <property type="entry name" value="Alpha-L RNA-binding motif"/>
    <property type="match status" value="1"/>
</dbReference>
<dbReference type="PANTHER" id="PTHR13633:SF3">
    <property type="entry name" value="MITOCHONDRIAL TRANSCRIPTION RESCUE FACTOR 1"/>
    <property type="match status" value="1"/>
</dbReference>
<name>A0A1S3I6C3_LINAN</name>
<evidence type="ECO:0000313" key="5">
    <source>
        <dbReference type="RefSeq" id="XP_013393396.1"/>
    </source>
</evidence>
<dbReference type="GO" id="GO:0005739">
    <property type="term" value="C:mitochondrion"/>
    <property type="evidence" value="ECO:0007669"/>
    <property type="project" value="TreeGrafter"/>
</dbReference>
<dbReference type="CDD" id="cd00165">
    <property type="entry name" value="S4"/>
    <property type="match status" value="1"/>
</dbReference>
<evidence type="ECO:0000256" key="1">
    <source>
        <dbReference type="PROSITE-ProRule" id="PRU00182"/>
    </source>
</evidence>
<dbReference type="GO" id="GO:1903108">
    <property type="term" value="P:regulation of mitochondrial transcription"/>
    <property type="evidence" value="ECO:0007669"/>
    <property type="project" value="TreeGrafter"/>
</dbReference>
<keyword evidence="4" id="KW-1185">Reference proteome</keyword>
<feature type="region of interest" description="Disordered" evidence="2">
    <location>
        <begin position="92"/>
        <end position="152"/>
    </location>
</feature>
<feature type="domain" description="RNA-binding S4" evidence="3">
    <location>
        <begin position="162"/>
        <end position="228"/>
    </location>
</feature>
<dbReference type="OrthoDB" id="4150at2759"/>
<dbReference type="InterPro" id="IPR057896">
    <property type="entry name" value="MTRES1_C"/>
</dbReference>
<dbReference type="STRING" id="7574.A0A1S3I6C3"/>
<sequence>MASVCHAVLKRQCLRNNPYNRPQWLLGATTVYAQKDKRMLCCASAKFHRKHQFQTPSFDKSNCKIFCYLNSLGNFYCYFNHVQSNRFIHTSRKLHSPKGKRKDTHRYQKDDAELLGEDNDESDEELDSDDDDDGEVELGDDVEEETDGPEDFRTMNITVKTVRVDSLVAHGLGISNKQTEALFLGTKILVNGEKIRKKARRVKVGDILDVIGEGQESNKKRRVKVLSIDTENVTKKGRAQVTIRAWRNPFE</sequence>
<dbReference type="Pfam" id="PF25818">
    <property type="entry name" value="MTRES1_C"/>
    <property type="match status" value="1"/>
</dbReference>
<dbReference type="KEGG" id="lak:106161085"/>
<evidence type="ECO:0000256" key="2">
    <source>
        <dbReference type="SAM" id="MobiDB-lite"/>
    </source>
</evidence>
<protein>
    <submittedName>
        <fullName evidence="5">Uncharacterized protein C6orf203 homolog isoform X1</fullName>
    </submittedName>
</protein>
<evidence type="ECO:0000313" key="4">
    <source>
        <dbReference type="Proteomes" id="UP000085678"/>
    </source>
</evidence>
<dbReference type="InterPro" id="IPR036986">
    <property type="entry name" value="S4_RNA-bd_sf"/>
</dbReference>
<dbReference type="PROSITE" id="PS50889">
    <property type="entry name" value="S4"/>
    <property type="match status" value="1"/>
</dbReference>
<dbReference type="InterPro" id="IPR002942">
    <property type="entry name" value="S4_RNA-bd"/>
</dbReference>
<accession>A0A1S3I6C3</accession>
<gene>
    <name evidence="5" type="primary">LOC106161085</name>
</gene>
<dbReference type="Proteomes" id="UP000085678">
    <property type="component" value="Unplaced"/>
</dbReference>
<reference evidence="5" key="1">
    <citation type="submission" date="2025-08" db="UniProtKB">
        <authorList>
            <consortium name="RefSeq"/>
        </authorList>
    </citation>
    <scope>IDENTIFICATION</scope>
    <source>
        <tissue evidence="5">Gonads</tissue>
    </source>
</reference>
<dbReference type="InParanoid" id="A0A1S3I6C3"/>
<dbReference type="GO" id="GO:0003723">
    <property type="term" value="F:RNA binding"/>
    <property type="evidence" value="ECO:0007669"/>
    <property type="project" value="UniProtKB-KW"/>
</dbReference>
<dbReference type="PANTHER" id="PTHR13633">
    <property type="entry name" value="MITOCHONDRIAL TRANSCRIPTION RESCUE FACTOR 1"/>
    <property type="match status" value="1"/>
</dbReference>
<organism evidence="4 5">
    <name type="scientific">Lingula anatina</name>
    <name type="common">Brachiopod</name>
    <name type="synonym">Lingula unguis</name>
    <dbReference type="NCBI Taxonomy" id="7574"/>
    <lineage>
        <taxon>Eukaryota</taxon>
        <taxon>Metazoa</taxon>
        <taxon>Spiralia</taxon>
        <taxon>Lophotrochozoa</taxon>
        <taxon>Brachiopoda</taxon>
        <taxon>Linguliformea</taxon>
        <taxon>Lingulata</taxon>
        <taxon>Lingulida</taxon>
        <taxon>Linguloidea</taxon>
        <taxon>Lingulidae</taxon>
        <taxon>Lingula</taxon>
    </lineage>
</organism>
<dbReference type="GeneID" id="106161085"/>
<dbReference type="SMART" id="SM00363">
    <property type="entry name" value="S4"/>
    <property type="match status" value="1"/>
</dbReference>
<feature type="compositionally biased region" description="Acidic residues" evidence="2">
    <location>
        <begin position="113"/>
        <end position="149"/>
    </location>
</feature>
<evidence type="ECO:0000259" key="3">
    <source>
        <dbReference type="SMART" id="SM00363"/>
    </source>
</evidence>
<dbReference type="RefSeq" id="XP_013393396.1">
    <property type="nucleotide sequence ID" value="XM_013537942.2"/>
</dbReference>
<keyword evidence="1" id="KW-0694">RNA-binding</keyword>
<feature type="compositionally biased region" description="Basic residues" evidence="2">
    <location>
        <begin position="92"/>
        <end position="104"/>
    </location>
</feature>
<proteinExistence type="predicted"/>
<dbReference type="AlphaFoldDB" id="A0A1S3I6C3"/>
<dbReference type="Gene3D" id="3.10.290.10">
    <property type="entry name" value="RNA-binding S4 domain"/>
    <property type="match status" value="1"/>
</dbReference>